<feature type="region of interest" description="Disordered" evidence="1">
    <location>
        <begin position="557"/>
        <end position="1061"/>
    </location>
</feature>
<keyword evidence="3" id="KW-1185">Reference proteome</keyword>
<comment type="caution">
    <text evidence="2">The sequence shown here is derived from an EMBL/GenBank/DDBJ whole genome shotgun (WGS) entry which is preliminary data.</text>
</comment>
<feature type="compositionally biased region" description="Basic and acidic residues" evidence="1">
    <location>
        <begin position="923"/>
        <end position="947"/>
    </location>
</feature>
<feature type="region of interest" description="Disordered" evidence="1">
    <location>
        <begin position="110"/>
        <end position="231"/>
    </location>
</feature>
<organism evidence="2 3">
    <name type="scientific">Periconia digitata</name>
    <dbReference type="NCBI Taxonomy" id="1303443"/>
    <lineage>
        <taxon>Eukaryota</taxon>
        <taxon>Fungi</taxon>
        <taxon>Dikarya</taxon>
        <taxon>Ascomycota</taxon>
        <taxon>Pezizomycotina</taxon>
        <taxon>Dothideomycetes</taxon>
        <taxon>Pleosporomycetidae</taxon>
        <taxon>Pleosporales</taxon>
        <taxon>Massarineae</taxon>
        <taxon>Periconiaceae</taxon>
        <taxon>Periconia</taxon>
    </lineage>
</organism>
<feature type="region of interest" description="Disordered" evidence="1">
    <location>
        <begin position="373"/>
        <end position="496"/>
    </location>
</feature>
<evidence type="ECO:0000313" key="2">
    <source>
        <dbReference type="EMBL" id="CAI6337631.1"/>
    </source>
</evidence>
<accession>A0A9W4UML3</accession>
<feature type="compositionally biased region" description="Basic and acidic residues" evidence="1">
    <location>
        <begin position="737"/>
        <end position="781"/>
    </location>
</feature>
<feature type="compositionally biased region" description="Basic and acidic residues" evidence="1">
    <location>
        <begin position="678"/>
        <end position="692"/>
    </location>
</feature>
<reference evidence="2" key="1">
    <citation type="submission" date="2023-01" db="EMBL/GenBank/DDBJ databases">
        <authorList>
            <person name="Van Ghelder C."/>
            <person name="Rancurel C."/>
        </authorList>
    </citation>
    <scope>NUCLEOTIDE SEQUENCE</scope>
    <source>
        <strain evidence="2">CNCM I-4278</strain>
    </source>
</reference>
<dbReference type="EMBL" id="CAOQHR010000007">
    <property type="protein sequence ID" value="CAI6337631.1"/>
    <property type="molecule type" value="Genomic_DNA"/>
</dbReference>
<feature type="compositionally biased region" description="Basic and acidic residues" evidence="1">
    <location>
        <begin position="1048"/>
        <end position="1061"/>
    </location>
</feature>
<dbReference type="GO" id="GO:0051726">
    <property type="term" value="P:regulation of cell cycle"/>
    <property type="evidence" value="ECO:0007669"/>
    <property type="project" value="InterPro"/>
</dbReference>
<feature type="compositionally biased region" description="Polar residues" evidence="1">
    <location>
        <begin position="373"/>
        <end position="389"/>
    </location>
</feature>
<dbReference type="Proteomes" id="UP001152607">
    <property type="component" value="Unassembled WGS sequence"/>
</dbReference>
<name>A0A9W4UML3_9PLEO</name>
<feature type="compositionally biased region" description="Basic and acidic residues" evidence="1">
    <location>
        <begin position="832"/>
        <end position="852"/>
    </location>
</feature>
<evidence type="ECO:0000256" key="1">
    <source>
        <dbReference type="SAM" id="MobiDB-lite"/>
    </source>
</evidence>
<feature type="compositionally biased region" description="Polar residues" evidence="1">
    <location>
        <begin position="853"/>
        <end position="874"/>
    </location>
</feature>
<dbReference type="OrthoDB" id="106784at2759"/>
<proteinExistence type="predicted"/>
<feature type="compositionally biased region" description="Basic residues" evidence="1">
    <location>
        <begin position="716"/>
        <end position="734"/>
    </location>
</feature>
<feature type="compositionally biased region" description="Low complexity" evidence="1">
    <location>
        <begin position="110"/>
        <end position="125"/>
    </location>
</feature>
<feature type="compositionally biased region" description="Polar residues" evidence="1">
    <location>
        <begin position="908"/>
        <end position="919"/>
    </location>
</feature>
<dbReference type="GO" id="GO:0043484">
    <property type="term" value="P:regulation of RNA splicing"/>
    <property type="evidence" value="ECO:0007669"/>
    <property type="project" value="InterPro"/>
</dbReference>
<feature type="compositionally biased region" description="Basic and acidic residues" evidence="1">
    <location>
        <begin position="702"/>
        <end position="715"/>
    </location>
</feature>
<evidence type="ECO:0000313" key="3">
    <source>
        <dbReference type="Proteomes" id="UP001152607"/>
    </source>
</evidence>
<feature type="compositionally biased region" description="Basic and acidic residues" evidence="1">
    <location>
        <begin position="896"/>
        <end position="907"/>
    </location>
</feature>
<dbReference type="PANTHER" id="PTHR46528">
    <property type="entry name" value="PROTEIN SON"/>
    <property type="match status" value="1"/>
</dbReference>
<feature type="compositionally biased region" description="Basic and acidic residues" evidence="1">
    <location>
        <begin position="620"/>
        <end position="670"/>
    </location>
</feature>
<feature type="compositionally biased region" description="Low complexity" evidence="1">
    <location>
        <begin position="158"/>
        <end position="174"/>
    </location>
</feature>
<feature type="compositionally biased region" description="Low complexity" evidence="1">
    <location>
        <begin position="948"/>
        <end position="973"/>
    </location>
</feature>
<evidence type="ECO:0008006" key="4">
    <source>
        <dbReference type="Google" id="ProtNLM"/>
    </source>
</evidence>
<feature type="compositionally biased region" description="Low complexity" evidence="1">
    <location>
        <begin position="583"/>
        <end position="593"/>
    </location>
</feature>
<dbReference type="AlphaFoldDB" id="A0A9W4UML3"/>
<dbReference type="PANTHER" id="PTHR46528:SF1">
    <property type="entry name" value="PROTEIN SON"/>
    <property type="match status" value="1"/>
</dbReference>
<feature type="compositionally biased region" description="Low complexity" evidence="1">
    <location>
        <begin position="422"/>
        <end position="434"/>
    </location>
</feature>
<feature type="compositionally biased region" description="Basic and acidic residues" evidence="1">
    <location>
        <begin position="788"/>
        <end position="803"/>
    </location>
</feature>
<sequence>MASSDTKSAPLADELREYAESLDPSVYPKGNNFKCNKCSNLLIDGWKLDCCNRLICGPCHDELEFPTTCPVCDHSPLEETACVIHKATRSTIRVWLSKLKAKEARKAAEEAAAAAAATPTSEAAPGPSEQSLDQLDKQTPDHTAVGDGNKVVESIEEAQATDSASTAMSTSVVAESEKSQQQPPVAPVGEESNAPGIDSQPEGQSGEPTASDADVNGDSAQDMPDQGDAALNNQMMDQNGMAGQFGNFGFGQNAAGFNNNGMGFNGMNPMNPMSNMMGNGAWNMNTMGFGMNGMNGMNGMPGMYNGFGGNMGMGMNDMSSMNYGGGYGNGWNGMGGAGYGGGYNSMAGGYNQSGTYPGMMNHFAKNNFSHQNRFPANGAFSQQRNSRNGSFGGYGAGHNQKFKNNSRPGSRNGPSQNRDGESPAASAHAGAGAEAKTHDAGVKTSAETQDEGNGETNSNKEAANLESVPDAGDGSDVAPRHAENLTETAEQESNETTALKHIETVDTFQDDGSDFDASNNYGMQGGMVNFAHGMGNQGYQPNNFGYRGGNSAAYGDSTVLTGEPRGLGVAGAPTGPRAMREGNNFARSNNSRFNPPPARSTPSHSVAPGSPQPRARSRSLGRDDTLRSKDRSPSRSRSPVKDQWRRDQADSKYPEDRERTPADNDVDQDRHRRHHRASKYDDRDTYDRESRGNRTRSASVDSKYRSSRRDKDKYRSSRSHRDRSREHRRRHRTRSPIAEDRYSDKDFAEDSSSRRKNRNDKDRHRDRSRDRDGSRDRDREREKRHRKDRDYDDDKYRSRDKDRDRRRRRDRDAEEDERDYDDKYRSSRRSRKDRDERDRDRGRDYDYEKETRSGTSTRGVSPPSNAPTGPSADNFSFRGASRSKASAAMPPPTGPRADRDRNSRKTSIDTMSTPVTPTVQDHYAAERERNARERVGLERPNSRDNKHSSNSNSRSLHSRTTSSSTPRSPAVSSKRPRVDDDEDFPNLKKKAAAVAPLPPTAPASHHRDKRSKSGGEGTGNGGELANLFTKGLRKKAGAPVRRGSVKIDGAEERERDRDRRR</sequence>
<dbReference type="InterPro" id="IPR032922">
    <property type="entry name" value="SON"/>
</dbReference>
<gene>
    <name evidence="2" type="ORF">PDIGIT_LOCUS10744</name>
</gene>
<dbReference type="GO" id="GO:0003723">
    <property type="term" value="F:RNA binding"/>
    <property type="evidence" value="ECO:0007669"/>
    <property type="project" value="InterPro"/>
</dbReference>
<protein>
    <recommendedName>
        <fullName evidence="4">RING-type domain-containing protein</fullName>
    </recommendedName>
</protein>
<feature type="compositionally biased region" description="Polar residues" evidence="1">
    <location>
        <begin position="402"/>
        <end position="417"/>
    </location>
</feature>